<name>A0A0N0DS39_LEPPY</name>
<dbReference type="VEuPathDB" id="TriTrypDB:LpyrH10_24_0680"/>
<evidence type="ECO:0000313" key="1">
    <source>
        <dbReference type="EMBL" id="KPA75538.1"/>
    </source>
</evidence>
<comment type="caution">
    <text evidence="1">The sequence shown here is derived from an EMBL/GenBank/DDBJ whole genome shotgun (WGS) entry which is preliminary data.</text>
</comment>
<evidence type="ECO:0000313" key="2">
    <source>
        <dbReference type="Proteomes" id="UP000037923"/>
    </source>
</evidence>
<sequence>MGGSSSKNKTGPLYVPDPHRPSHLFVLRSPEVLLATVAMAASFFLLLTGTHNDKLNGYNGLWETFNRKSRVRMQSREAEALPDPPTPISADMALVVVCTLACNAFLNACARVLVNEQLRLEKEEETAFLKATENPETRAEALAKKANALAERIKIWEENDQRRAAGRTLKRERIVQVDVMADDALTSIIVVASVILTGLTGWFIQMQPPNAIRGCGAGAMLAVLVGGMVVCGADRNLTGLRHYCNYVNLICVACFMVLFARATLLAN</sequence>
<organism evidence="1 2">
    <name type="scientific">Leptomonas pyrrhocoris</name>
    <name type="common">Firebug parasite</name>
    <dbReference type="NCBI Taxonomy" id="157538"/>
    <lineage>
        <taxon>Eukaryota</taxon>
        <taxon>Discoba</taxon>
        <taxon>Euglenozoa</taxon>
        <taxon>Kinetoplastea</taxon>
        <taxon>Metakinetoplastina</taxon>
        <taxon>Trypanosomatida</taxon>
        <taxon>Trypanosomatidae</taxon>
        <taxon>Leishmaniinae</taxon>
        <taxon>Leptomonas</taxon>
    </lineage>
</organism>
<keyword evidence="2" id="KW-1185">Reference proteome</keyword>
<accession>A0A0N0DS39</accession>
<gene>
    <name evidence="1" type="ORF">ABB37_08428</name>
</gene>
<dbReference type="OrthoDB" id="260847at2759"/>
<proteinExistence type="predicted"/>
<dbReference type="OMA" id="HYCNYVN"/>
<dbReference type="Proteomes" id="UP000037923">
    <property type="component" value="Unassembled WGS sequence"/>
</dbReference>
<reference evidence="1 2" key="1">
    <citation type="submission" date="2015-07" db="EMBL/GenBank/DDBJ databases">
        <title>High-quality genome of monoxenous trypanosomatid Leptomonas pyrrhocoris.</title>
        <authorList>
            <person name="Flegontov P."/>
            <person name="Butenko A."/>
            <person name="Firsov S."/>
            <person name="Vlcek C."/>
            <person name="Logacheva M.D."/>
            <person name="Field M."/>
            <person name="Filatov D."/>
            <person name="Flegontova O."/>
            <person name="Gerasimov E."/>
            <person name="Jackson A.P."/>
            <person name="Kelly S."/>
            <person name="Opperdoes F."/>
            <person name="O'Reilly A."/>
            <person name="Votypka J."/>
            <person name="Yurchenko V."/>
            <person name="Lukes J."/>
        </authorList>
    </citation>
    <scope>NUCLEOTIDE SEQUENCE [LARGE SCALE GENOMIC DNA]</scope>
    <source>
        <strain evidence="1">H10</strain>
    </source>
</reference>
<dbReference type="AlphaFoldDB" id="A0A0N0DS39"/>
<dbReference type="RefSeq" id="XP_015653977.1">
    <property type="nucleotide sequence ID" value="XM_015807438.1"/>
</dbReference>
<dbReference type="EMBL" id="LGTL01000024">
    <property type="protein sequence ID" value="KPA75538.1"/>
    <property type="molecule type" value="Genomic_DNA"/>
</dbReference>
<protein>
    <submittedName>
        <fullName evidence="1">Uncharacterized protein</fullName>
    </submittedName>
</protein>
<dbReference type="GeneID" id="26908712"/>